<sequence length="92" mass="10184">MLTLQARMAHASVAPTQSAKDRGRTRTLREEVIEPELVAVVINMEKHDALHFNPAVLGEVLPKGFSRSCTGSFPCNKVLEVDVDPAIIKKRF</sequence>
<dbReference type="InParanoid" id="A0A2K1K768"/>
<gene>
    <name evidence="2" type="ORF">PHYPA_011515</name>
</gene>
<feature type="region of interest" description="Disordered" evidence="1">
    <location>
        <begin position="1"/>
        <end position="27"/>
    </location>
</feature>
<name>A0A2K1K768_PHYPA</name>
<evidence type="ECO:0000313" key="2">
    <source>
        <dbReference type="EMBL" id="PNR49619.1"/>
    </source>
</evidence>
<reference evidence="2 4" key="1">
    <citation type="journal article" date="2008" name="Science">
        <title>The Physcomitrella genome reveals evolutionary insights into the conquest of land by plants.</title>
        <authorList>
            <person name="Rensing S."/>
            <person name="Lang D."/>
            <person name="Zimmer A."/>
            <person name="Terry A."/>
            <person name="Salamov A."/>
            <person name="Shapiro H."/>
            <person name="Nishiyama T."/>
            <person name="Perroud P.-F."/>
            <person name="Lindquist E."/>
            <person name="Kamisugi Y."/>
            <person name="Tanahashi T."/>
            <person name="Sakakibara K."/>
            <person name="Fujita T."/>
            <person name="Oishi K."/>
            <person name="Shin-I T."/>
            <person name="Kuroki Y."/>
            <person name="Toyoda A."/>
            <person name="Suzuki Y."/>
            <person name="Hashimoto A."/>
            <person name="Yamaguchi K."/>
            <person name="Sugano A."/>
            <person name="Kohara Y."/>
            <person name="Fujiyama A."/>
            <person name="Anterola A."/>
            <person name="Aoki S."/>
            <person name="Ashton N."/>
            <person name="Barbazuk W.B."/>
            <person name="Barker E."/>
            <person name="Bennetzen J."/>
            <person name="Bezanilla M."/>
            <person name="Blankenship R."/>
            <person name="Cho S.H."/>
            <person name="Dutcher S."/>
            <person name="Estelle M."/>
            <person name="Fawcett J.A."/>
            <person name="Gundlach H."/>
            <person name="Hanada K."/>
            <person name="Heyl A."/>
            <person name="Hicks K.A."/>
            <person name="Hugh J."/>
            <person name="Lohr M."/>
            <person name="Mayer K."/>
            <person name="Melkozernov A."/>
            <person name="Murata T."/>
            <person name="Nelson D."/>
            <person name="Pils B."/>
            <person name="Prigge M."/>
            <person name="Reiss B."/>
            <person name="Renner T."/>
            <person name="Rombauts S."/>
            <person name="Rushton P."/>
            <person name="Sanderfoot A."/>
            <person name="Schween G."/>
            <person name="Shiu S.-H."/>
            <person name="Stueber K."/>
            <person name="Theodoulou F.L."/>
            <person name="Tu H."/>
            <person name="Van de Peer Y."/>
            <person name="Verrier P.J."/>
            <person name="Waters E."/>
            <person name="Wood A."/>
            <person name="Yang L."/>
            <person name="Cove D."/>
            <person name="Cuming A."/>
            <person name="Hasebe M."/>
            <person name="Lucas S."/>
            <person name="Mishler D.B."/>
            <person name="Reski R."/>
            <person name="Grigoriev I."/>
            <person name="Quatrano R.S."/>
            <person name="Boore J.L."/>
        </authorList>
    </citation>
    <scope>NUCLEOTIDE SEQUENCE [LARGE SCALE GENOMIC DNA]</scope>
    <source>
        <strain evidence="3 4">cv. Gransden 2004</strain>
    </source>
</reference>
<dbReference type="Gramene" id="Pp3c8_14100V3.1">
    <property type="protein sequence ID" value="PAC:32964382.CDS.1"/>
    <property type="gene ID" value="Pp3c8_14100"/>
</dbReference>
<dbReference type="Proteomes" id="UP000006727">
    <property type="component" value="Chromosome 8"/>
</dbReference>
<evidence type="ECO:0000256" key="1">
    <source>
        <dbReference type="SAM" id="MobiDB-lite"/>
    </source>
</evidence>
<reference evidence="2 4" key="2">
    <citation type="journal article" date="2018" name="Plant J.">
        <title>The Physcomitrella patens chromosome-scale assembly reveals moss genome structure and evolution.</title>
        <authorList>
            <person name="Lang D."/>
            <person name="Ullrich K.K."/>
            <person name="Murat F."/>
            <person name="Fuchs J."/>
            <person name="Jenkins J."/>
            <person name="Haas F.B."/>
            <person name="Piednoel M."/>
            <person name="Gundlach H."/>
            <person name="Van Bel M."/>
            <person name="Meyberg R."/>
            <person name="Vives C."/>
            <person name="Morata J."/>
            <person name="Symeonidi A."/>
            <person name="Hiss M."/>
            <person name="Muchero W."/>
            <person name="Kamisugi Y."/>
            <person name="Saleh O."/>
            <person name="Blanc G."/>
            <person name="Decker E.L."/>
            <person name="van Gessel N."/>
            <person name="Grimwood J."/>
            <person name="Hayes R.D."/>
            <person name="Graham S.W."/>
            <person name="Gunter L.E."/>
            <person name="McDaniel S.F."/>
            <person name="Hoernstein S.N.W."/>
            <person name="Larsson A."/>
            <person name="Li F.W."/>
            <person name="Perroud P.F."/>
            <person name="Phillips J."/>
            <person name="Ranjan P."/>
            <person name="Rokshar D.S."/>
            <person name="Rothfels C.J."/>
            <person name="Schneider L."/>
            <person name="Shu S."/>
            <person name="Stevenson D.W."/>
            <person name="Thummler F."/>
            <person name="Tillich M."/>
            <person name="Villarreal Aguilar J.C."/>
            <person name="Widiez T."/>
            <person name="Wong G.K."/>
            <person name="Wymore A."/>
            <person name="Zhang Y."/>
            <person name="Zimmer A.D."/>
            <person name="Quatrano R.S."/>
            <person name="Mayer K.F.X."/>
            <person name="Goodstein D."/>
            <person name="Casacuberta J.M."/>
            <person name="Vandepoele K."/>
            <person name="Reski R."/>
            <person name="Cuming A.C."/>
            <person name="Tuskan G.A."/>
            <person name="Maumus F."/>
            <person name="Salse J."/>
            <person name="Schmutz J."/>
            <person name="Rensing S.A."/>
        </authorList>
    </citation>
    <scope>NUCLEOTIDE SEQUENCE [LARGE SCALE GENOMIC DNA]</scope>
    <source>
        <strain evidence="3 4">cv. Gransden 2004</strain>
    </source>
</reference>
<dbReference type="AlphaFoldDB" id="A0A2K1K768"/>
<proteinExistence type="predicted"/>
<evidence type="ECO:0000313" key="3">
    <source>
        <dbReference type="EnsemblPlants" id="PAC:32964382.CDS.1"/>
    </source>
</evidence>
<dbReference type="PaxDb" id="3218-PP1S184_80V6.1"/>
<reference evidence="3" key="3">
    <citation type="submission" date="2020-12" db="UniProtKB">
        <authorList>
            <consortium name="EnsemblPlants"/>
        </authorList>
    </citation>
    <scope>IDENTIFICATION</scope>
</reference>
<organism evidence="2">
    <name type="scientific">Physcomitrium patens</name>
    <name type="common">Spreading-leaved earth moss</name>
    <name type="synonym">Physcomitrella patens</name>
    <dbReference type="NCBI Taxonomy" id="3218"/>
    <lineage>
        <taxon>Eukaryota</taxon>
        <taxon>Viridiplantae</taxon>
        <taxon>Streptophyta</taxon>
        <taxon>Embryophyta</taxon>
        <taxon>Bryophyta</taxon>
        <taxon>Bryophytina</taxon>
        <taxon>Bryopsida</taxon>
        <taxon>Funariidae</taxon>
        <taxon>Funariales</taxon>
        <taxon>Funariaceae</taxon>
        <taxon>Physcomitrium</taxon>
    </lineage>
</organism>
<evidence type="ECO:0000313" key="4">
    <source>
        <dbReference type="Proteomes" id="UP000006727"/>
    </source>
</evidence>
<protein>
    <submittedName>
        <fullName evidence="2 3">Uncharacterized protein</fullName>
    </submittedName>
</protein>
<dbReference type="EMBL" id="ABEU02000008">
    <property type="protein sequence ID" value="PNR49619.1"/>
    <property type="molecule type" value="Genomic_DNA"/>
</dbReference>
<dbReference type="EnsemblPlants" id="Pp3c8_14100V3.1">
    <property type="protein sequence ID" value="PAC:32964382.CDS.1"/>
    <property type="gene ID" value="Pp3c8_14100"/>
</dbReference>
<keyword evidence="4" id="KW-1185">Reference proteome</keyword>
<accession>A0A2K1K768</accession>